<evidence type="ECO:0000313" key="1">
    <source>
        <dbReference type="EMBL" id="CQR25164.1"/>
    </source>
</evidence>
<name>A0A0E4CT07_9STRE</name>
<accession>A0A0E4CT07</accession>
<dbReference type="RefSeq" id="WP_093650739.1">
    <property type="nucleotide sequence ID" value="NZ_CTEN01000003.1"/>
</dbReference>
<dbReference type="EMBL" id="CTEN01000003">
    <property type="protein sequence ID" value="CQR25164.1"/>
    <property type="molecule type" value="Genomic_DNA"/>
</dbReference>
<sequence>MKYVIFSFQDGDYICDNQGRLLIFESRGLACQYMQVHYHNPLPVQRTKRIIHYPKYYQAPFRVQKVC</sequence>
<gene>
    <name evidence="1" type="ORF">BN1356_01507</name>
</gene>
<dbReference type="STRING" id="1608583.BN1356_01507"/>
<dbReference type="Proteomes" id="UP000198604">
    <property type="component" value="Unassembled WGS sequence"/>
</dbReference>
<reference evidence="2" key="1">
    <citation type="submission" date="2015-03" db="EMBL/GenBank/DDBJ databases">
        <authorList>
            <person name="Urmite Genomes"/>
        </authorList>
    </citation>
    <scope>NUCLEOTIDE SEQUENCE [LARGE SCALE GENOMIC DNA]</scope>
    <source>
        <strain evidence="2">FF10</strain>
    </source>
</reference>
<keyword evidence="2" id="KW-1185">Reference proteome</keyword>
<dbReference type="OrthoDB" id="2223842at2"/>
<evidence type="ECO:0000313" key="2">
    <source>
        <dbReference type="Proteomes" id="UP000198604"/>
    </source>
</evidence>
<protein>
    <submittedName>
        <fullName evidence="1">Uncharacterized protein</fullName>
    </submittedName>
</protein>
<dbReference type="AlphaFoldDB" id="A0A0E4CT07"/>
<proteinExistence type="predicted"/>
<organism evidence="1 2">
    <name type="scientific">Streptococcus varani</name>
    <dbReference type="NCBI Taxonomy" id="1608583"/>
    <lineage>
        <taxon>Bacteria</taxon>
        <taxon>Bacillati</taxon>
        <taxon>Bacillota</taxon>
        <taxon>Bacilli</taxon>
        <taxon>Lactobacillales</taxon>
        <taxon>Streptococcaceae</taxon>
        <taxon>Streptococcus</taxon>
    </lineage>
</organism>